<evidence type="ECO:0000313" key="3">
    <source>
        <dbReference type="Proteomes" id="UP001443914"/>
    </source>
</evidence>
<evidence type="ECO:0000256" key="1">
    <source>
        <dbReference type="SAM" id="MobiDB-lite"/>
    </source>
</evidence>
<comment type="caution">
    <text evidence="2">The sequence shown here is derived from an EMBL/GenBank/DDBJ whole genome shotgun (WGS) entry which is preliminary data.</text>
</comment>
<dbReference type="AlphaFoldDB" id="A0AAW1KZB7"/>
<dbReference type="GO" id="GO:0000932">
    <property type="term" value="C:P-body"/>
    <property type="evidence" value="ECO:0007669"/>
    <property type="project" value="TreeGrafter"/>
</dbReference>
<feature type="region of interest" description="Disordered" evidence="1">
    <location>
        <begin position="197"/>
        <end position="220"/>
    </location>
</feature>
<dbReference type="PANTHER" id="PTHR21551:SF24">
    <property type="entry name" value="PROTEIN PAT1 HOMOLOG 2"/>
    <property type="match status" value="1"/>
</dbReference>
<dbReference type="EMBL" id="JBDFQZ010000005">
    <property type="protein sequence ID" value="KAK9726083.1"/>
    <property type="molecule type" value="Genomic_DNA"/>
</dbReference>
<dbReference type="PANTHER" id="PTHR21551">
    <property type="entry name" value="TOPOISOMERASE II-ASSOCIATED PROTEIN PAT1"/>
    <property type="match status" value="1"/>
</dbReference>
<feature type="compositionally biased region" description="Basic residues" evidence="1">
    <location>
        <begin position="382"/>
        <end position="391"/>
    </location>
</feature>
<feature type="compositionally biased region" description="Basic residues" evidence="1">
    <location>
        <begin position="1"/>
        <end position="10"/>
    </location>
</feature>
<dbReference type="InterPro" id="IPR039900">
    <property type="entry name" value="Pat1-like"/>
</dbReference>
<name>A0AAW1KZB7_SAPOF</name>
<reference evidence="2" key="1">
    <citation type="submission" date="2024-03" db="EMBL/GenBank/DDBJ databases">
        <title>WGS assembly of Saponaria officinalis var. Norfolk2.</title>
        <authorList>
            <person name="Jenkins J."/>
            <person name="Shu S."/>
            <person name="Grimwood J."/>
            <person name="Barry K."/>
            <person name="Goodstein D."/>
            <person name="Schmutz J."/>
            <person name="Leebens-Mack J."/>
            <person name="Osbourn A."/>
        </authorList>
    </citation>
    <scope>NUCLEOTIDE SEQUENCE [LARGE SCALE GENOMIC DNA]</scope>
    <source>
        <strain evidence="2">JIC</strain>
    </source>
</reference>
<feature type="region of interest" description="Disordered" evidence="1">
    <location>
        <begin position="499"/>
        <end position="519"/>
    </location>
</feature>
<feature type="compositionally biased region" description="Low complexity" evidence="1">
    <location>
        <begin position="199"/>
        <end position="212"/>
    </location>
</feature>
<dbReference type="GO" id="GO:0033962">
    <property type="term" value="P:P-body assembly"/>
    <property type="evidence" value="ECO:0007669"/>
    <property type="project" value="TreeGrafter"/>
</dbReference>
<evidence type="ECO:0008006" key="4">
    <source>
        <dbReference type="Google" id="ProtNLM"/>
    </source>
</evidence>
<dbReference type="GO" id="GO:0003723">
    <property type="term" value="F:RNA binding"/>
    <property type="evidence" value="ECO:0007669"/>
    <property type="project" value="TreeGrafter"/>
</dbReference>
<protein>
    <recommendedName>
        <fullName evidence="4">Topoisomerase II-associated protein PAT1</fullName>
    </recommendedName>
</protein>
<dbReference type="GO" id="GO:0000290">
    <property type="term" value="P:deadenylation-dependent decapping of nuclear-transcribed mRNA"/>
    <property type="evidence" value="ECO:0007669"/>
    <property type="project" value="InterPro"/>
</dbReference>
<feature type="region of interest" description="Disordered" evidence="1">
    <location>
        <begin position="377"/>
        <end position="400"/>
    </location>
</feature>
<evidence type="ECO:0000313" key="2">
    <source>
        <dbReference type="EMBL" id="KAK9726083.1"/>
    </source>
</evidence>
<feature type="region of interest" description="Disordered" evidence="1">
    <location>
        <begin position="1"/>
        <end position="29"/>
    </location>
</feature>
<accession>A0AAW1KZB7</accession>
<keyword evidence="3" id="KW-1185">Reference proteome</keyword>
<proteinExistence type="predicted"/>
<organism evidence="2 3">
    <name type="scientific">Saponaria officinalis</name>
    <name type="common">Common soapwort</name>
    <name type="synonym">Lychnis saponaria</name>
    <dbReference type="NCBI Taxonomy" id="3572"/>
    <lineage>
        <taxon>Eukaryota</taxon>
        <taxon>Viridiplantae</taxon>
        <taxon>Streptophyta</taxon>
        <taxon>Embryophyta</taxon>
        <taxon>Tracheophyta</taxon>
        <taxon>Spermatophyta</taxon>
        <taxon>Magnoliopsida</taxon>
        <taxon>eudicotyledons</taxon>
        <taxon>Gunneridae</taxon>
        <taxon>Pentapetalae</taxon>
        <taxon>Caryophyllales</taxon>
        <taxon>Caryophyllaceae</taxon>
        <taxon>Caryophylleae</taxon>
        <taxon>Saponaria</taxon>
    </lineage>
</organism>
<dbReference type="Proteomes" id="UP001443914">
    <property type="component" value="Unassembled WGS sequence"/>
</dbReference>
<gene>
    <name evidence="2" type="ORF">RND81_05G189200</name>
</gene>
<sequence length="830" mass="91411">MQTARARSHGRPPMSHGSSTSLLSDVDSPCFPPQISQDNSFFDASQYAFFGKNALEEVELGGLDDDEDNLSLARLPSDEYHLFDKDEGQDASLVSLSDMDDLETTFSKLNRVVTGPRNPGVIGDRGSGSLSRESSSLAEWSRDGCLDHTVSDVDSALENTRWSSHPHGEYKPLYRASSYPEQQLQQQYLQHHFPSDTMSTLPSSSFTSFPSPGRGARQPLSHRHSLPLNIQSMNIGPDVNLSGPNMSPVSDSGRYFPGISAAHGLHYGGNMSSATPVHGISNQPGNQWSNHAGLLHGDHSRLLNNVLQQHLTQQNGLLSNSSLVSPRQHLLQQALRQPISPLEHFSFLQSQFSGGHSSAPSHVLRKYDTMYGISEMRDHQRPRSMRSKNHRLSQQGSDTGHKAECIQFRSKYMTSEEIDSILKLQHTSHSNDPYIDDYYHQASAAKKSSGSRLKPHFAPLHLRDLPSRVRNSGSDQHGHQSFDSLRRLALSSIRRPRPLLEIEPPSSGCNDNGKQRRSLEQEPMFSARIAVEDAFTLLLDVDDIDRVLRHNPPQDGGSQLRRKRQVLLEALSAALQLVDPLGTGGNTVGPGDDVVFMRLVSLPKGCKLLSKYLDLVMVTPRPASELARVACMAVFRHLRFLFGGLPTEPTASEAKVKLAKVVSTCVSGMDLRCLSACLAAVVCSTEQPPLRPLGSAAGDLASVILKSLLDRATELLNNPNPQASISFWKASFGAFFTLLTKYCVSKYDTIMQSIVNRAQSSSEIMSSEAARAIRGEMPVELLRASLPHTDEHQRRMLMEFAHHSIPFPVTGVDLCDDDNNAQISSESVRT</sequence>
<feature type="region of interest" description="Disordered" evidence="1">
    <location>
        <begin position="464"/>
        <end position="483"/>
    </location>
</feature>